<evidence type="ECO:0000313" key="1">
    <source>
        <dbReference type="EMBL" id="ACB49530.1"/>
    </source>
</evidence>
<proteinExistence type="predicted"/>
<dbReference type="KEGG" id="cyt:cce_0178"/>
<dbReference type="STRING" id="43989.cce_0178"/>
<organism evidence="1 2">
    <name type="scientific">Crocosphaera subtropica (strain ATCC 51142 / BH68)</name>
    <name type="common">Cyanothece sp. (strain ATCC 51142)</name>
    <dbReference type="NCBI Taxonomy" id="43989"/>
    <lineage>
        <taxon>Bacteria</taxon>
        <taxon>Bacillati</taxon>
        <taxon>Cyanobacteriota</taxon>
        <taxon>Cyanophyceae</taxon>
        <taxon>Oscillatoriophycideae</taxon>
        <taxon>Chroococcales</taxon>
        <taxon>Aphanothecaceae</taxon>
        <taxon>Crocosphaera</taxon>
        <taxon>Crocosphaera subtropica</taxon>
    </lineage>
</organism>
<gene>
    <name evidence="1" type="ordered locus">cce_0178</name>
</gene>
<dbReference type="EMBL" id="CP000806">
    <property type="protein sequence ID" value="ACB49530.1"/>
    <property type="molecule type" value="Genomic_DNA"/>
</dbReference>
<protein>
    <submittedName>
        <fullName evidence="1">Uncharacterized protein</fullName>
    </submittedName>
</protein>
<evidence type="ECO:0000313" key="2">
    <source>
        <dbReference type="Proteomes" id="UP000001203"/>
    </source>
</evidence>
<dbReference type="AlphaFoldDB" id="B1X029"/>
<keyword evidence="2" id="KW-1185">Reference proteome</keyword>
<name>B1X029_CROS5</name>
<accession>B1X029</accession>
<dbReference type="Proteomes" id="UP000001203">
    <property type="component" value="Chromosome circular"/>
</dbReference>
<reference evidence="1 2" key="1">
    <citation type="journal article" date="2008" name="Proc. Natl. Acad. Sci. U.S.A.">
        <title>The genome of Cyanothece 51142, a unicellular diazotrophic cyanobacterium important in the marine nitrogen cycle.</title>
        <authorList>
            <person name="Welsh E.A."/>
            <person name="Liberton M."/>
            <person name="Stoeckel J."/>
            <person name="Loh T."/>
            <person name="Elvitigala T."/>
            <person name="Wang C."/>
            <person name="Wollam A."/>
            <person name="Fulton R.S."/>
            <person name="Clifton S.W."/>
            <person name="Jacobs J.M."/>
            <person name="Aurora R."/>
            <person name="Ghosh B.K."/>
            <person name="Sherman L.A."/>
            <person name="Smith R.D."/>
            <person name="Wilson R.K."/>
            <person name="Pakrasi H.B."/>
        </authorList>
    </citation>
    <scope>NUCLEOTIDE SEQUENCE [LARGE SCALE GENOMIC DNA]</scope>
    <source>
        <strain evidence="2">ATCC 51142 / BH68</strain>
    </source>
</reference>
<sequence>MNHFIVFIDSREETTYDIKTIISFDKYCSVFIDSKWSKSPESSRNTRDITISK</sequence>
<dbReference type="HOGENOM" id="CLU_3060699_0_0_3"/>